<dbReference type="AlphaFoldDB" id="G0NF54"/>
<evidence type="ECO:0000313" key="9">
    <source>
        <dbReference type="EMBL" id="EGT59023.1"/>
    </source>
</evidence>
<organism evidence="10">
    <name type="scientific">Caenorhabditis brenneri</name>
    <name type="common">Nematode worm</name>
    <dbReference type="NCBI Taxonomy" id="135651"/>
    <lineage>
        <taxon>Eukaryota</taxon>
        <taxon>Metazoa</taxon>
        <taxon>Ecdysozoa</taxon>
        <taxon>Nematoda</taxon>
        <taxon>Chromadorea</taxon>
        <taxon>Rhabditida</taxon>
        <taxon>Rhabditina</taxon>
        <taxon>Rhabditomorpha</taxon>
        <taxon>Rhabditoidea</taxon>
        <taxon>Rhabditidae</taxon>
        <taxon>Peloderinae</taxon>
        <taxon>Caenorhabditis</taxon>
    </lineage>
</organism>
<dbReference type="GO" id="GO:0005634">
    <property type="term" value="C:nucleus"/>
    <property type="evidence" value="ECO:0007669"/>
    <property type="project" value="UniProtKB-SubCell"/>
</dbReference>
<evidence type="ECO:0000256" key="2">
    <source>
        <dbReference type="ARBA" id="ARBA00023125"/>
    </source>
</evidence>
<evidence type="ECO:0000256" key="1">
    <source>
        <dbReference type="ARBA" id="ARBA00004123"/>
    </source>
</evidence>
<evidence type="ECO:0000256" key="5">
    <source>
        <dbReference type="PROSITE-ProRule" id="PRU00108"/>
    </source>
</evidence>
<dbReference type="InterPro" id="IPR009057">
    <property type="entry name" value="Homeodomain-like_sf"/>
</dbReference>
<dbReference type="CDD" id="cd00086">
    <property type="entry name" value="homeodomain"/>
    <property type="match status" value="1"/>
</dbReference>
<keyword evidence="3 5" id="KW-0371">Homeobox</keyword>
<feature type="domain" description="Homeobox" evidence="8">
    <location>
        <begin position="296"/>
        <end position="347"/>
    </location>
</feature>
<feature type="DNA-binding region" description="Homeobox" evidence="5">
    <location>
        <begin position="298"/>
        <end position="348"/>
    </location>
</feature>
<dbReference type="EMBL" id="GL379874">
    <property type="protein sequence ID" value="EGT59023.1"/>
    <property type="molecule type" value="Genomic_DNA"/>
</dbReference>
<evidence type="ECO:0000313" key="10">
    <source>
        <dbReference type="Proteomes" id="UP000008068"/>
    </source>
</evidence>
<keyword evidence="2 5" id="KW-0238">DNA-binding</keyword>
<dbReference type="STRING" id="135651.G0NF54"/>
<keyword evidence="10" id="KW-1185">Reference proteome</keyword>
<evidence type="ECO:0000259" key="8">
    <source>
        <dbReference type="PROSITE" id="PS50071"/>
    </source>
</evidence>
<dbReference type="Pfam" id="PF00046">
    <property type="entry name" value="Homeodomain"/>
    <property type="match status" value="2"/>
</dbReference>
<dbReference type="SMART" id="SM00389">
    <property type="entry name" value="HOX"/>
    <property type="match status" value="2"/>
</dbReference>
<feature type="compositionally biased region" description="Basic residues" evidence="7">
    <location>
        <begin position="190"/>
        <end position="199"/>
    </location>
</feature>
<dbReference type="SUPFAM" id="SSF46689">
    <property type="entry name" value="Homeodomain-like"/>
    <property type="match status" value="2"/>
</dbReference>
<dbReference type="GO" id="GO:0000978">
    <property type="term" value="F:RNA polymerase II cis-regulatory region sequence-specific DNA binding"/>
    <property type="evidence" value="ECO:0007669"/>
    <property type="project" value="TreeGrafter"/>
</dbReference>
<name>G0NF54_CAEBE</name>
<feature type="region of interest" description="Disordered" evidence="7">
    <location>
        <begin position="177"/>
        <end position="211"/>
    </location>
</feature>
<evidence type="ECO:0000256" key="6">
    <source>
        <dbReference type="RuleBase" id="RU000682"/>
    </source>
</evidence>
<evidence type="ECO:0000256" key="3">
    <source>
        <dbReference type="ARBA" id="ARBA00023155"/>
    </source>
</evidence>
<reference evidence="10" key="1">
    <citation type="submission" date="2011-07" db="EMBL/GenBank/DDBJ databases">
        <authorList>
            <consortium name="Caenorhabditis brenneri Sequencing and Analysis Consortium"/>
            <person name="Wilson R.K."/>
        </authorList>
    </citation>
    <scope>NUCLEOTIDE SEQUENCE [LARGE SCALE GENOMIC DNA]</scope>
    <source>
        <strain evidence="10">PB2801</strain>
    </source>
</reference>
<dbReference type="InParanoid" id="G0NF54"/>
<dbReference type="InterPro" id="IPR050460">
    <property type="entry name" value="Distal-less_Homeobox_TF"/>
</dbReference>
<sequence length="358" mass="41206">MDFTNNSYDYANPYCADPYQVEFAQFAPSTQQAQYGHTYSTEYQPYSQQHSSFDHQPHFNMYQLPPPPHQQYECHPIVYEESCRPIWPQETEQFASVSEPRIYQQPPNDHYQPVSSLSLDGSKISGGISSTHSSLVEAVYHSSQYQSSCVSREQNNQSFEKRSSQPHQSQALISYAPLGSKSCGPTIPVRKPRSHNNKSKKPEESRTKKAGGKTVFSEFQLDVLQQRFSLGMSVSRLESITLAKNLNLTETQVSNWFANRKKRSLPVECSSTGDDWSEYWTPRTDGEKSSISLNDLTKAQIEELHKKFSEDHRLTGLERKEFAEKIGANEKTVELWFARQRKIFKNQNRMRLLEQHSV</sequence>
<dbReference type="PANTHER" id="PTHR24327:SF41">
    <property type="entry name" value="BRAIN-SPECIFIC HOMEOBOX PROTEIN"/>
    <property type="match status" value="1"/>
</dbReference>
<dbReference type="InterPro" id="IPR001356">
    <property type="entry name" value="HD"/>
</dbReference>
<protein>
    <recommendedName>
        <fullName evidence="8">Homeobox domain-containing protein</fullName>
    </recommendedName>
</protein>
<gene>
    <name evidence="9" type="ORF">CAEBREN_04988</name>
</gene>
<evidence type="ECO:0000256" key="4">
    <source>
        <dbReference type="ARBA" id="ARBA00023242"/>
    </source>
</evidence>
<proteinExistence type="predicted"/>
<comment type="subcellular location">
    <subcellularLocation>
        <location evidence="1 5 6">Nucleus</location>
    </subcellularLocation>
</comment>
<dbReference type="OrthoDB" id="5915115at2759"/>
<dbReference type="HOGENOM" id="CLU_866616_0_0_1"/>
<feature type="DNA-binding region" description="Homeobox" evidence="5">
    <location>
        <begin position="209"/>
        <end position="264"/>
    </location>
</feature>
<dbReference type="PROSITE" id="PS50071">
    <property type="entry name" value="HOMEOBOX_2"/>
    <property type="match status" value="2"/>
</dbReference>
<dbReference type="Proteomes" id="UP000008068">
    <property type="component" value="Unassembled WGS sequence"/>
</dbReference>
<feature type="domain" description="Homeobox" evidence="8">
    <location>
        <begin position="207"/>
        <end position="263"/>
    </location>
</feature>
<accession>G0NF54</accession>
<keyword evidence="4 5" id="KW-0539">Nucleus</keyword>
<dbReference type="Gene3D" id="1.10.10.60">
    <property type="entry name" value="Homeodomain-like"/>
    <property type="match status" value="2"/>
</dbReference>
<evidence type="ECO:0000256" key="7">
    <source>
        <dbReference type="SAM" id="MobiDB-lite"/>
    </source>
</evidence>
<dbReference type="GO" id="GO:0000981">
    <property type="term" value="F:DNA-binding transcription factor activity, RNA polymerase II-specific"/>
    <property type="evidence" value="ECO:0007669"/>
    <property type="project" value="TreeGrafter"/>
</dbReference>
<dbReference type="PANTHER" id="PTHR24327">
    <property type="entry name" value="HOMEOBOX PROTEIN"/>
    <property type="match status" value="1"/>
</dbReference>